<dbReference type="Gene3D" id="1.10.10.2910">
    <property type="match status" value="1"/>
</dbReference>
<dbReference type="InterPro" id="IPR010982">
    <property type="entry name" value="Lambda_DNA-bd_dom_sf"/>
</dbReference>
<keyword evidence="3" id="KW-1185">Reference proteome</keyword>
<gene>
    <name evidence="2" type="ORF">ESU54_07250</name>
</gene>
<accession>A0A5C6Z0Q5</accession>
<evidence type="ECO:0000259" key="1">
    <source>
        <dbReference type="PROSITE" id="PS50943"/>
    </source>
</evidence>
<comment type="caution">
    <text evidence="2">The sequence shown here is derived from an EMBL/GenBank/DDBJ whole genome shotgun (WGS) entry which is preliminary data.</text>
</comment>
<reference evidence="2 3" key="1">
    <citation type="submission" date="2019-08" db="EMBL/GenBank/DDBJ databases">
        <title>Genome of Aequorivita antarctica SW49 (type strain).</title>
        <authorList>
            <person name="Bowman J.P."/>
        </authorList>
    </citation>
    <scope>NUCLEOTIDE SEQUENCE [LARGE SCALE GENOMIC DNA]</scope>
    <source>
        <strain evidence="2 3">SW49</strain>
    </source>
</reference>
<feature type="domain" description="HTH cro/C1-type" evidence="1">
    <location>
        <begin position="12"/>
        <end position="58"/>
    </location>
</feature>
<dbReference type="OrthoDB" id="9796786at2"/>
<dbReference type="Proteomes" id="UP000321497">
    <property type="component" value="Unassembled WGS sequence"/>
</dbReference>
<dbReference type="RefSeq" id="WP_111845876.1">
    <property type="nucleotide sequence ID" value="NZ_UEGI01000029.1"/>
</dbReference>
<dbReference type="SUPFAM" id="SSF47413">
    <property type="entry name" value="lambda repressor-like DNA-binding domains"/>
    <property type="match status" value="1"/>
</dbReference>
<proteinExistence type="predicted"/>
<dbReference type="GO" id="GO:0003677">
    <property type="term" value="F:DNA binding"/>
    <property type="evidence" value="ECO:0007669"/>
    <property type="project" value="InterPro"/>
</dbReference>
<dbReference type="InterPro" id="IPR001387">
    <property type="entry name" value="Cro/C1-type_HTH"/>
</dbReference>
<evidence type="ECO:0000313" key="3">
    <source>
        <dbReference type="Proteomes" id="UP000321497"/>
    </source>
</evidence>
<sequence>MQNKIIHPGVILDNMLNERSLSQRDLASRIDVAHSLLNNILKGNRNINVHIAIALESAGFKDANYWLMEQMKFNLYQAHNDKDVIKKTKSIKEWNDIEEEGIVPLSFFKKQNIGINTSDDIDRIYDIYDVKDYNSLKNRVNEFNPTYFRKSSKFSENKNNVVAWSLMAKYQANQENVTIFKRSNEAFLLKELKKCFYINENVINKTKNILNKYGIKFFTLNRPPQTPADGKSFMSENNPTIVLSLKYKRLDNFAFTLFHELGHVFEHLTHPDRPEYRNEEFFINSSNTEIVEFQADNYARNNLIEQSIWSDFITLNEDFTDDIILEFSRKHKIHPGIVRGRVCFEYNEYYRKRSTITDMNKLEAS</sequence>
<dbReference type="Gene3D" id="1.10.260.40">
    <property type="entry name" value="lambda repressor-like DNA-binding domains"/>
    <property type="match status" value="1"/>
</dbReference>
<organism evidence="2 3">
    <name type="scientific">Aequorivita antarctica</name>
    <dbReference type="NCBI Taxonomy" id="153266"/>
    <lineage>
        <taxon>Bacteria</taxon>
        <taxon>Pseudomonadati</taxon>
        <taxon>Bacteroidota</taxon>
        <taxon>Flavobacteriia</taxon>
        <taxon>Flavobacteriales</taxon>
        <taxon>Flavobacteriaceae</taxon>
        <taxon>Aequorivita</taxon>
    </lineage>
</organism>
<name>A0A5C6Z0Q5_9FLAO</name>
<protein>
    <submittedName>
        <fullName evidence="2">ImmA/IrrE family metallo-endopeptidase</fullName>
    </submittedName>
</protein>
<dbReference type="CDD" id="cd00093">
    <property type="entry name" value="HTH_XRE"/>
    <property type="match status" value="1"/>
</dbReference>
<dbReference type="EMBL" id="VORT01000004">
    <property type="protein sequence ID" value="TXD73552.1"/>
    <property type="molecule type" value="Genomic_DNA"/>
</dbReference>
<evidence type="ECO:0000313" key="2">
    <source>
        <dbReference type="EMBL" id="TXD73552.1"/>
    </source>
</evidence>
<dbReference type="PROSITE" id="PS50943">
    <property type="entry name" value="HTH_CROC1"/>
    <property type="match status" value="1"/>
</dbReference>
<dbReference type="AlphaFoldDB" id="A0A5C6Z0Q5"/>
<dbReference type="SMART" id="SM00530">
    <property type="entry name" value="HTH_XRE"/>
    <property type="match status" value="1"/>
</dbReference>
<dbReference type="Pfam" id="PF01381">
    <property type="entry name" value="HTH_3"/>
    <property type="match status" value="1"/>
</dbReference>